<dbReference type="AlphaFoldDB" id="A0A059J3B3"/>
<dbReference type="PANTHER" id="PTHR12651">
    <property type="entry name" value="26S PROTEASOME NON-ATPASE REGULATORY SUBUNIT 9"/>
    <property type="match status" value="1"/>
</dbReference>
<keyword evidence="5" id="KW-1185">Reference proteome</keyword>
<keyword evidence="1" id="KW-0143">Chaperone</keyword>
<organism evidence="4 5">
    <name type="scientific">Trichophyton interdigitale (strain MR816)</name>
    <dbReference type="NCBI Taxonomy" id="1215338"/>
    <lineage>
        <taxon>Eukaryota</taxon>
        <taxon>Fungi</taxon>
        <taxon>Dikarya</taxon>
        <taxon>Ascomycota</taxon>
        <taxon>Pezizomycotina</taxon>
        <taxon>Eurotiomycetes</taxon>
        <taxon>Eurotiomycetidae</taxon>
        <taxon>Onygenales</taxon>
        <taxon>Arthrodermataceae</taxon>
        <taxon>Trichophyton</taxon>
    </lineage>
</organism>
<dbReference type="InterPro" id="IPR036034">
    <property type="entry name" value="PDZ_sf"/>
</dbReference>
<accession>A0A059J3B3</accession>
<dbReference type="InterPro" id="IPR035269">
    <property type="entry name" value="PSMD9"/>
</dbReference>
<dbReference type="GO" id="GO:0070682">
    <property type="term" value="P:proteasome regulatory particle assembly"/>
    <property type="evidence" value="ECO:0007669"/>
    <property type="project" value="InterPro"/>
</dbReference>
<dbReference type="HOGENOM" id="CLU_073146_0_0_1"/>
<dbReference type="SUPFAM" id="SSF50156">
    <property type="entry name" value="PDZ domain-like"/>
    <property type="match status" value="1"/>
</dbReference>
<feature type="domain" description="Nas2 N-terminal" evidence="3">
    <location>
        <begin position="68"/>
        <end position="146"/>
    </location>
</feature>
<dbReference type="Gene3D" id="6.10.140.1710">
    <property type="match status" value="1"/>
</dbReference>
<evidence type="ECO:0000313" key="4">
    <source>
        <dbReference type="EMBL" id="KDB21982.1"/>
    </source>
</evidence>
<evidence type="ECO:0000259" key="3">
    <source>
        <dbReference type="Pfam" id="PF18265"/>
    </source>
</evidence>
<dbReference type="GO" id="GO:0005634">
    <property type="term" value="C:nucleus"/>
    <property type="evidence" value="ECO:0007669"/>
    <property type="project" value="TreeGrafter"/>
</dbReference>
<evidence type="ECO:0000256" key="1">
    <source>
        <dbReference type="ARBA" id="ARBA00023186"/>
    </source>
</evidence>
<evidence type="ECO:0000256" key="2">
    <source>
        <dbReference type="SAM" id="MobiDB-lite"/>
    </source>
</evidence>
<dbReference type="InterPro" id="IPR040815">
    <property type="entry name" value="Nas2_N"/>
</dbReference>
<dbReference type="Proteomes" id="UP000024533">
    <property type="component" value="Unassembled WGS sequence"/>
</dbReference>
<reference evidence="4 5" key="1">
    <citation type="submission" date="2014-02" db="EMBL/GenBank/DDBJ databases">
        <title>The Genome Sequence of Trichophyton interdigitale MR816.</title>
        <authorList>
            <consortium name="The Broad Institute Genomics Platform"/>
            <person name="Cuomo C.A."/>
            <person name="White T.C."/>
            <person name="Graser Y."/>
            <person name="Martinez-Rossi N."/>
            <person name="Heitman J."/>
            <person name="Young S.K."/>
            <person name="Zeng Q."/>
            <person name="Gargeya S."/>
            <person name="Abouelleil A."/>
            <person name="Alvarado L."/>
            <person name="Chapman S.B."/>
            <person name="Gainer-Dewar J."/>
            <person name="Goldberg J."/>
            <person name="Griggs A."/>
            <person name="Gujja S."/>
            <person name="Hansen M."/>
            <person name="Howarth C."/>
            <person name="Imamovic A."/>
            <person name="Larimer J."/>
            <person name="Martinez D."/>
            <person name="Murphy C."/>
            <person name="Pearson M.D."/>
            <person name="Persinoti G."/>
            <person name="Poon T."/>
            <person name="Priest M."/>
            <person name="Roberts A.D."/>
            <person name="Saif S."/>
            <person name="Shea T.D."/>
            <person name="Sykes S.N."/>
            <person name="Wortman J."/>
            <person name="Nusbaum C."/>
            <person name="Birren B."/>
        </authorList>
    </citation>
    <scope>NUCLEOTIDE SEQUENCE [LARGE SCALE GENOMIC DNA]</scope>
    <source>
        <strain evidence="4 5">MR816</strain>
    </source>
</reference>
<sequence>MGKLATPRQKSDISPASTPVVHGRSHGLLIKCESIMGIPMDDIHTPTVPTGPVSGAGSTSTDLSKAGLTQLFDEKEKLEAELKILSDVLVSHGVDMNTNLLTEDGFPRADLDIAQIRTTRARIIRLRNDYKAVMLKVEDGLAAYFASTKDKDGNISATPSIRPSQTSRNIEGVPTAQADTLDMPFAKVNSVADGSPAAKAGLKAGDKVCNFGNITWANHENLTKIAAVVTNNVEVDAMPPELKKLIYSSFTFADPYLV</sequence>
<dbReference type="Gene3D" id="2.30.42.10">
    <property type="match status" value="1"/>
</dbReference>
<proteinExistence type="predicted"/>
<evidence type="ECO:0000313" key="5">
    <source>
        <dbReference type="Proteomes" id="UP000024533"/>
    </source>
</evidence>
<dbReference type="OrthoDB" id="48625at2759"/>
<dbReference type="Pfam" id="PF18265">
    <property type="entry name" value="Nas2_N"/>
    <property type="match status" value="1"/>
</dbReference>
<dbReference type="EMBL" id="AOKY01000387">
    <property type="protein sequence ID" value="KDB21982.1"/>
    <property type="molecule type" value="Genomic_DNA"/>
</dbReference>
<feature type="region of interest" description="Disordered" evidence="2">
    <location>
        <begin position="1"/>
        <end position="21"/>
    </location>
</feature>
<gene>
    <name evidence="4" type="ORF">H109_06123</name>
</gene>
<name>A0A059J3B3_TRIIM</name>
<dbReference type="STRING" id="1215338.A0A059J3B3"/>
<dbReference type="GO" id="GO:0005737">
    <property type="term" value="C:cytoplasm"/>
    <property type="evidence" value="ECO:0007669"/>
    <property type="project" value="TreeGrafter"/>
</dbReference>
<dbReference type="PANTHER" id="PTHR12651:SF1">
    <property type="entry name" value="26S PROTEASOME NON-ATPASE REGULATORY SUBUNIT 9"/>
    <property type="match status" value="1"/>
</dbReference>
<comment type="caution">
    <text evidence="4">The sequence shown here is derived from an EMBL/GenBank/DDBJ whole genome shotgun (WGS) entry which is preliminary data.</text>
</comment>
<dbReference type="OMA" id="MEANIHN"/>
<protein>
    <recommendedName>
        <fullName evidence="3">Nas2 N-terminal domain-containing protein</fullName>
    </recommendedName>
</protein>